<gene>
    <name evidence="2" type="ORF">GJV82_18135</name>
</gene>
<accession>A0A6N7ZNK3</accession>
<proteinExistence type="predicted"/>
<dbReference type="EMBL" id="WMKA01000069">
    <property type="protein sequence ID" value="MTG90839.1"/>
    <property type="molecule type" value="Genomic_DNA"/>
</dbReference>
<reference evidence="2 3" key="1">
    <citation type="submission" date="2019-11" db="EMBL/GenBank/DDBJ databases">
        <title>Cellulosimicrobium composti sp. nov. isolated from a compost.</title>
        <authorList>
            <person name="Yang Y."/>
        </authorList>
    </citation>
    <scope>NUCLEOTIDE SEQUENCE [LARGE SCALE GENOMIC DNA]</scope>
    <source>
        <strain evidence="2 3">BIT-GX5</strain>
    </source>
</reference>
<dbReference type="Pfam" id="PF06114">
    <property type="entry name" value="Peptidase_M78"/>
    <property type="match status" value="1"/>
</dbReference>
<organism evidence="2 3">
    <name type="scientific">Cellulosimicrobium composti</name>
    <dbReference type="NCBI Taxonomy" id="2672572"/>
    <lineage>
        <taxon>Bacteria</taxon>
        <taxon>Bacillati</taxon>
        <taxon>Actinomycetota</taxon>
        <taxon>Actinomycetes</taxon>
        <taxon>Micrococcales</taxon>
        <taxon>Promicromonosporaceae</taxon>
        <taxon>Cellulosimicrobium</taxon>
    </lineage>
</organism>
<protein>
    <submittedName>
        <fullName evidence="2">ImmA/IrrE family metallo-endopeptidase</fullName>
    </submittedName>
</protein>
<sequence length="338" mass="37556">MNIDAVVARAVATLPSAAADRFAYEPLEVMRADLSLTVTAVERLAGSRDDGGACDGVSFLEDGVVLYAPTESSRRENFTLAHELGHWLVEHTPGLYDWIIDQPDPGPLLETVCDRIAQRLLLPSSLLDSTLPPRTTLRAHHLVDLYNATQASRPVCAIALAQKLPNLGAVVLINRYTRSVSHSSIRPDPDEGWPRVYPWRGQTLSPTHPMLTLAAGATTSKRVRWTTPWGMYADFYADLFGETNRVIAILSAIDLWGVDAFHAQQQREFDTRPLLTGYCCDADFEIRQYPCSGCQGPTCPRCGRCRCDRQAEREARCAGCFMMFASYLLEDGRCEDCR</sequence>
<name>A0A6N7ZNK3_9MICO</name>
<dbReference type="InterPro" id="IPR010359">
    <property type="entry name" value="IrrE_HExxH"/>
</dbReference>
<dbReference type="RefSeq" id="WP_155100185.1">
    <property type="nucleotide sequence ID" value="NZ_WMKA01000069.1"/>
</dbReference>
<dbReference type="Proteomes" id="UP000440668">
    <property type="component" value="Unassembled WGS sequence"/>
</dbReference>
<comment type="caution">
    <text evidence="2">The sequence shown here is derived from an EMBL/GenBank/DDBJ whole genome shotgun (WGS) entry which is preliminary data.</text>
</comment>
<evidence type="ECO:0000313" key="3">
    <source>
        <dbReference type="Proteomes" id="UP000440668"/>
    </source>
</evidence>
<feature type="domain" description="IrrE N-terminal-like" evidence="1">
    <location>
        <begin position="62"/>
        <end position="131"/>
    </location>
</feature>
<evidence type="ECO:0000313" key="2">
    <source>
        <dbReference type="EMBL" id="MTG90839.1"/>
    </source>
</evidence>
<evidence type="ECO:0000259" key="1">
    <source>
        <dbReference type="Pfam" id="PF06114"/>
    </source>
</evidence>
<dbReference type="Gene3D" id="1.10.10.2910">
    <property type="match status" value="1"/>
</dbReference>
<dbReference type="AlphaFoldDB" id="A0A6N7ZNK3"/>